<evidence type="ECO:0000313" key="1">
    <source>
        <dbReference type="EMBL" id="MQY42440.1"/>
    </source>
</evidence>
<dbReference type="EMBL" id="WIXK01000003">
    <property type="protein sequence ID" value="MQY42440.1"/>
    <property type="molecule type" value="Genomic_DNA"/>
</dbReference>
<comment type="caution">
    <text evidence="1">The sequence shown here is derived from an EMBL/GenBank/DDBJ whole genome shotgun (WGS) entry which is preliminary data.</text>
</comment>
<evidence type="ECO:0000313" key="2">
    <source>
        <dbReference type="Proteomes" id="UP000436694"/>
    </source>
</evidence>
<sequence>MNWTNETHDCAVTHCMLLGRPCPAAQNMLNALSASMDRAKGLTKDEFEIAGQTGLSACAKGCMARFVASHQRIRIFCDVSDQADQSGLDRFADAMLCTDASTMLTHVTETPAALAQAIPRPPVQQPATKNANALYAI</sequence>
<dbReference type="AlphaFoldDB" id="A0A844AKU0"/>
<keyword evidence="2" id="KW-1185">Reference proteome</keyword>
<reference evidence="1 2" key="1">
    <citation type="submission" date="2019-10" db="EMBL/GenBank/DDBJ databases">
        <title>Epibacterium sp. nov., isolated from seawater.</title>
        <authorList>
            <person name="Zhang X."/>
            <person name="Li N."/>
        </authorList>
    </citation>
    <scope>NUCLEOTIDE SEQUENCE [LARGE SCALE GENOMIC DNA]</scope>
    <source>
        <strain evidence="1 2">SM1969</strain>
    </source>
</reference>
<dbReference type="RefSeq" id="WP_153546598.1">
    <property type="nucleotide sequence ID" value="NZ_WIXK01000003.1"/>
</dbReference>
<dbReference type="Proteomes" id="UP000436694">
    <property type="component" value="Unassembled WGS sequence"/>
</dbReference>
<proteinExistence type="predicted"/>
<organism evidence="1 2">
    <name type="scientific">Tritonibacter aquimaris</name>
    <dbReference type="NCBI Taxonomy" id="2663379"/>
    <lineage>
        <taxon>Bacteria</taxon>
        <taxon>Pseudomonadati</taxon>
        <taxon>Pseudomonadota</taxon>
        <taxon>Alphaproteobacteria</taxon>
        <taxon>Rhodobacterales</taxon>
        <taxon>Paracoccaceae</taxon>
        <taxon>Tritonibacter</taxon>
    </lineage>
</organism>
<accession>A0A844AKU0</accession>
<protein>
    <submittedName>
        <fullName evidence="1">Uncharacterized protein</fullName>
    </submittedName>
</protein>
<name>A0A844AKU0_9RHOB</name>
<gene>
    <name evidence="1" type="ORF">GG681_07280</name>
</gene>